<dbReference type="WBParaSite" id="PEQ_0000609901-mRNA-1">
    <property type="protein sequence ID" value="PEQ_0000609901-mRNA-1"/>
    <property type="gene ID" value="PEQ_0000609901"/>
</dbReference>
<dbReference type="AlphaFoldDB" id="A0A914RVR1"/>
<reference evidence="2" key="1">
    <citation type="submission" date="2022-11" db="UniProtKB">
        <authorList>
            <consortium name="WormBaseParasite"/>
        </authorList>
    </citation>
    <scope>IDENTIFICATION</scope>
</reference>
<keyword evidence="1" id="KW-1185">Reference proteome</keyword>
<accession>A0A914RVR1</accession>
<evidence type="ECO:0000313" key="1">
    <source>
        <dbReference type="Proteomes" id="UP000887564"/>
    </source>
</evidence>
<dbReference type="Gene3D" id="3.30.200.20">
    <property type="entry name" value="Phosphorylase Kinase, domain 1"/>
    <property type="match status" value="1"/>
</dbReference>
<dbReference type="Proteomes" id="UP000887564">
    <property type="component" value="Unplaced"/>
</dbReference>
<evidence type="ECO:0000313" key="2">
    <source>
        <dbReference type="WBParaSite" id="PEQ_0000609901-mRNA-1"/>
    </source>
</evidence>
<name>A0A914RVR1_PAREQ</name>
<proteinExistence type="predicted"/>
<sequence>MSEATFDSTNPIVEFPVGKESFQVESNEAEESILKVEVEVLKRLLNRPNTVRLLHSGKREMYR</sequence>
<organism evidence="1 2">
    <name type="scientific">Parascaris equorum</name>
    <name type="common">Equine roundworm</name>
    <dbReference type="NCBI Taxonomy" id="6256"/>
    <lineage>
        <taxon>Eukaryota</taxon>
        <taxon>Metazoa</taxon>
        <taxon>Ecdysozoa</taxon>
        <taxon>Nematoda</taxon>
        <taxon>Chromadorea</taxon>
        <taxon>Rhabditida</taxon>
        <taxon>Spirurina</taxon>
        <taxon>Ascaridomorpha</taxon>
        <taxon>Ascaridoidea</taxon>
        <taxon>Ascarididae</taxon>
        <taxon>Parascaris</taxon>
    </lineage>
</organism>
<protein>
    <submittedName>
        <fullName evidence="2">Uncharacterized protein</fullName>
    </submittedName>
</protein>